<evidence type="ECO:0000313" key="3">
    <source>
        <dbReference type="EMBL" id="EKM79299.1"/>
    </source>
</evidence>
<gene>
    <name evidence="3" type="ORF">AGABI1DRAFT_39917</name>
</gene>
<dbReference type="HOGENOM" id="CLU_062080_0_0_1"/>
<dbReference type="EMBL" id="JH971390">
    <property type="protein sequence ID" value="EKM79299.1"/>
    <property type="molecule type" value="Genomic_DNA"/>
</dbReference>
<dbReference type="OrthoDB" id="2596855at2759"/>
<protein>
    <submittedName>
        <fullName evidence="3">Uncharacterized protein</fullName>
    </submittedName>
</protein>
<evidence type="ECO:0000256" key="1">
    <source>
        <dbReference type="SAM" id="MobiDB-lite"/>
    </source>
</evidence>
<feature type="compositionally biased region" description="Polar residues" evidence="1">
    <location>
        <begin position="8"/>
        <end position="19"/>
    </location>
</feature>
<reference evidence="4" key="1">
    <citation type="journal article" date="2012" name="Proc. Natl. Acad. Sci. U.S.A.">
        <title>Genome sequence of the button mushroom Agaricus bisporus reveals mechanisms governing adaptation to a humic-rich ecological niche.</title>
        <authorList>
            <person name="Morin E."/>
            <person name="Kohler A."/>
            <person name="Baker A.R."/>
            <person name="Foulongne-Oriol M."/>
            <person name="Lombard V."/>
            <person name="Nagy L.G."/>
            <person name="Ohm R.A."/>
            <person name="Patyshakuliyeva A."/>
            <person name="Brun A."/>
            <person name="Aerts A.L."/>
            <person name="Bailey A.M."/>
            <person name="Billette C."/>
            <person name="Coutinho P.M."/>
            <person name="Deakin G."/>
            <person name="Doddapaneni H."/>
            <person name="Floudas D."/>
            <person name="Grimwood J."/>
            <person name="Hilden K."/>
            <person name="Kuees U."/>
            <person name="LaButti K.M."/>
            <person name="Lapidus A."/>
            <person name="Lindquist E.A."/>
            <person name="Lucas S.M."/>
            <person name="Murat C."/>
            <person name="Riley R.W."/>
            <person name="Salamov A.A."/>
            <person name="Schmutz J."/>
            <person name="Subramanian V."/>
            <person name="Woesten H.A.B."/>
            <person name="Xu J."/>
            <person name="Eastwood D.C."/>
            <person name="Foster G.D."/>
            <person name="Sonnenberg A.S."/>
            <person name="Cullen D."/>
            <person name="de Vries R.P."/>
            <person name="Lundell T."/>
            <person name="Hibbett D.S."/>
            <person name="Henrissat B."/>
            <person name="Burton K.S."/>
            <person name="Kerrigan R.W."/>
            <person name="Challen M.P."/>
            <person name="Grigoriev I.V."/>
            <person name="Martin F."/>
        </authorList>
    </citation>
    <scope>NUCLEOTIDE SEQUENCE [LARGE SCALE GENOMIC DNA]</scope>
    <source>
        <strain evidence="4">JB137-S8 / ATCC MYA-4627 / FGSC 10392</strain>
    </source>
</reference>
<dbReference type="OMA" id="FAPWNRP"/>
<dbReference type="RefSeq" id="XP_007329671.1">
    <property type="nucleotide sequence ID" value="XM_007329609.1"/>
</dbReference>
<name>K5VXT1_AGABU</name>
<keyword evidence="2" id="KW-0812">Transmembrane</keyword>
<keyword evidence="2" id="KW-1133">Transmembrane helix</keyword>
<sequence length="346" mass="37978">MATAASGAPNTPSRPQSRTEQLERPQAGPLPRKRGEIGFVEGEDDRRPYRSSSPDIVLPPRHPADRDVEQGPAANGLPASTNVHISPPEAPLNVISTDSGNASSIDSASTLKRNGHHLLRLFKCKHESRLSRKFYGITLSTLVIFILQVILFLGSIVAWVFAAQIVQKIQKPNGDQMLSSAVLMHVVVGLAVLAQLFLLERRLFRVRAERYSHIHPGEMLPSHHRPSTSSGIIALSPWNRPPLPTYAAALAQSGRGTGDVEDHLIAQEPPPIYGNTRGSTFLLSGPLGVNVQRPPSVHSVSSMPERPRSYVSRDGDWEIIQNAERARCLENTLDRLQRSVSQSSRR</sequence>
<dbReference type="InParanoid" id="K5VXT1"/>
<evidence type="ECO:0000313" key="4">
    <source>
        <dbReference type="Proteomes" id="UP000008493"/>
    </source>
</evidence>
<feature type="region of interest" description="Disordered" evidence="1">
    <location>
        <begin position="1"/>
        <end position="90"/>
    </location>
</feature>
<proteinExistence type="predicted"/>
<dbReference type="GeneID" id="18829340"/>
<dbReference type="STRING" id="597362.K5VXT1"/>
<keyword evidence="4" id="KW-1185">Reference proteome</keyword>
<evidence type="ECO:0000256" key="2">
    <source>
        <dbReference type="SAM" id="Phobius"/>
    </source>
</evidence>
<feature type="transmembrane region" description="Helical" evidence="2">
    <location>
        <begin position="182"/>
        <end position="199"/>
    </location>
</feature>
<dbReference type="AlphaFoldDB" id="K5VXT1"/>
<dbReference type="eggNOG" id="ENOG502SJSA">
    <property type="taxonomic scope" value="Eukaryota"/>
</dbReference>
<dbReference type="Proteomes" id="UP000008493">
    <property type="component" value="Unassembled WGS sequence"/>
</dbReference>
<accession>K5VXT1</accession>
<keyword evidence="2" id="KW-0472">Membrane</keyword>
<dbReference type="KEGG" id="abp:AGABI1DRAFT39917"/>
<feature type="transmembrane region" description="Helical" evidence="2">
    <location>
        <begin position="134"/>
        <end position="162"/>
    </location>
</feature>
<organism evidence="3 4">
    <name type="scientific">Agaricus bisporus var. burnettii (strain JB137-S8 / ATCC MYA-4627 / FGSC 10392)</name>
    <name type="common">White button mushroom</name>
    <dbReference type="NCBI Taxonomy" id="597362"/>
    <lineage>
        <taxon>Eukaryota</taxon>
        <taxon>Fungi</taxon>
        <taxon>Dikarya</taxon>
        <taxon>Basidiomycota</taxon>
        <taxon>Agaricomycotina</taxon>
        <taxon>Agaricomycetes</taxon>
        <taxon>Agaricomycetidae</taxon>
        <taxon>Agaricales</taxon>
        <taxon>Agaricineae</taxon>
        <taxon>Agaricaceae</taxon>
        <taxon>Agaricus</taxon>
    </lineage>
</organism>